<keyword evidence="3" id="KW-1185">Reference proteome</keyword>
<evidence type="ECO:0000313" key="3">
    <source>
        <dbReference type="Proteomes" id="UP000198287"/>
    </source>
</evidence>
<protein>
    <submittedName>
        <fullName evidence="2">Uncharacterized protein</fullName>
    </submittedName>
</protein>
<feature type="region of interest" description="Disordered" evidence="1">
    <location>
        <begin position="132"/>
        <end position="163"/>
    </location>
</feature>
<comment type="caution">
    <text evidence="2">The sequence shown here is derived from an EMBL/GenBank/DDBJ whole genome shotgun (WGS) entry which is preliminary data.</text>
</comment>
<evidence type="ECO:0000313" key="2">
    <source>
        <dbReference type="EMBL" id="OXA56600.1"/>
    </source>
</evidence>
<name>A0A226EH38_FOLCA</name>
<organism evidence="2 3">
    <name type="scientific">Folsomia candida</name>
    <name type="common">Springtail</name>
    <dbReference type="NCBI Taxonomy" id="158441"/>
    <lineage>
        <taxon>Eukaryota</taxon>
        <taxon>Metazoa</taxon>
        <taxon>Ecdysozoa</taxon>
        <taxon>Arthropoda</taxon>
        <taxon>Hexapoda</taxon>
        <taxon>Collembola</taxon>
        <taxon>Entomobryomorpha</taxon>
        <taxon>Isotomoidea</taxon>
        <taxon>Isotomidae</taxon>
        <taxon>Proisotominae</taxon>
        <taxon>Folsomia</taxon>
    </lineage>
</organism>
<gene>
    <name evidence="2" type="ORF">Fcan01_08735</name>
</gene>
<evidence type="ECO:0000256" key="1">
    <source>
        <dbReference type="SAM" id="MobiDB-lite"/>
    </source>
</evidence>
<sequence>MPGNQQQMSRFGAILPVGGAFYGTTSPRTSLTSNESQLVTYPSPQQKGGSASFNPFYIIPLGGGELSSGNPPPLPSTTTEQPITTTTLEPLQQLIGFLYSVGYANESTPPPEHNLDRPLTLFDLAMLTKTSNIPTKNYEQDDQEDDEAGESEEEQLGVGTKSKVEINRSTPIKMVSSELSFLVGPAGFREMTKWRVRAIRIII</sequence>
<feature type="compositionally biased region" description="Acidic residues" evidence="1">
    <location>
        <begin position="140"/>
        <end position="155"/>
    </location>
</feature>
<dbReference type="EMBL" id="LNIX01000004">
    <property type="protein sequence ID" value="OXA56600.1"/>
    <property type="molecule type" value="Genomic_DNA"/>
</dbReference>
<accession>A0A226EH38</accession>
<proteinExistence type="predicted"/>
<reference evidence="2 3" key="1">
    <citation type="submission" date="2015-12" db="EMBL/GenBank/DDBJ databases">
        <title>The genome of Folsomia candida.</title>
        <authorList>
            <person name="Faddeeva A."/>
            <person name="Derks M.F."/>
            <person name="Anvar Y."/>
            <person name="Smit S."/>
            <person name="Van Straalen N."/>
            <person name="Roelofs D."/>
        </authorList>
    </citation>
    <scope>NUCLEOTIDE SEQUENCE [LARGE SCALE GENOMIC DNA]</scope>
    <source>
        <strain evidence="2 3">VU population</strain>
        <tissue evidence="2">Whole body</tissue>
    </source>
</reference>
<dbReference type="AlphaFoldDB" id="A0A226EH38"/>
<dbReference type="Proteomes" id="UP000198287">
    <property type="component" value="Unassembled WGS sequence"/>
</dbReference>